<dbReference type="Pfam" id="PF01943">
    <property type="entry name" value="Polysacc_synt"/>
    <property type="match status" value="1"/>
</dbReference>
<feature type="transmembrane region" description="Helical" evidence="6">
    <location>
        <begin position="452"/>
        <end position="471"/>
    </location>
</feature>
<dbReference type="Pfam" id="PF01554">
    <property type="entry name" value="MatE"/>
    <property type="match status" value="1"/>
</dbReference>
<dbReference type="EMBL" id="MCIB01000019">
    <property type="protein sequence ID" value="RKD31459.1"/>
    <property type="molecule type" value="Genomic_DNA"/>
</dbReference>
<gene>
    <name evidence="7" type="ORF">BET03_12645</name>
</gene>
<feature type="transmembrane region" description="Helical" evidence="6">
    <location>
        <begin position="320"/>
        <end position="339"/>
    </location>
</feature>
<feature type="transmembrane region" description="Helical" evidence="6">
    <location>
        <begin position="161"/>
        <end position="178"/>
    </location>
</feature>
<dbReference type="InterPro" id="IPR014249">
    <property type="entry name" value="Spore_V_B"/>
</dbReference>
<feature type="transmembrane region" description="Helical" evidence="6">
    <location>
        <begin position="384"/>
        <end position="404"/>
    </location>
</feature>
<dbReference type="InterPro" id="IPR002797">
    <property type="entry name" value="Polysacc_synth"/>
</dbReference>
<feature type="transmembrane region" description="Helical" evidence="6">
    <location>
        <begin position="42"/>
        <end position="66"/>
    </location>
</feature>
<feature type="transmembrane region" description="Helical" evidence="6">
    <location>
        <begin position="87"/>
        <end position="108"/>
    </location>
</feature>
<feature type="transmembrane region" description="Helical" evidence="6">
    <location>
        <begin position="184"/>
        <end position="206"/>
    </location>
</feature>
<dbReference type="NCBIfam" id="TIGR02900">
    <property type="entry name" value="spore_V_B"/>
    <property type="match status" value="1"/>
</dbReference>
<protein>
    <submittedName>
        <fullName evidence="7">Stage V sporulation protein B</fullName>
    </submittedName>
</protein>
<evidence type="ECO:0000256" key="3">
    <source>
        <dbReference type="ARBA" id="ARBA00022692"/>
    </source>
</evidence>
<dbReference type="AlphaFoldDB" id="A0A419T204"/>
<reference evidence="7 8" key="1">
    <citation type="submission" date="2016-08" db="EMBL/GenBank/DDBJ databases">
        <title>Novel Firmicutes and Novel Genomes.</title>
        <authorList>
            <person name="Poppleton D.I."/>
            <person name="Gribaldo S."/>
        </authorList>
    </citation>
    <scope>NUCLEOTIDE SEQUENCE [LARGE SCALE GENOMIC DNA]</scope>
    <source>
        <strain evidence="7 8">CTT3</strain>
    </source>
</reference>
<evidence type="ECO:0000313" key="7">
    <source>
        <dbReference type="EMBL" id="RKD31459.1"/>
    </source>
</evidence>
<keyword evidence="4 6" id="KW-1133">Transmembrane helix</keyword>
<keyword evidence="8" id="KW-1185">Reference proteome</keyword>
<dbReference type="OrthoDB" id="9775950at2"/>
<evidence type="ECO:0000256" key="2">
    <source>
        <dbReference type="ARBA" id="ARBA00022475"/>
    </source>
</evidence>
<keyword evidence="3 6" id="KW-0812">Transmembrane</keyword>
<dbReference type="PANTHER" id="PTHR30250">
    <property type="entry name" value="PST FAMILY PREDICTED COLANIC ACID TRANSPORTER"/>
    <property type="match status" value="1"/>
</dbReference>
<dbReference type="InterPro" id="IPR002528">
    <property type="entry name" value="MATE_fam"/>
</dbReference>
<feature type="transmembrane region" description="Helical" evidence="6">
    <location>
        <begin position="226"/>
        <end position="250"/>
    </location>
</feature>
<dbReference type="PANTHER" id="PTHR30250:SF21">
    <property type="entry name" value="LIPID II FLIPPASE MURJ"/>
    <property type="match status" value="1"/>
</dbReference>
<proteinExistence type="predicted"/>
<organism evidence="7 8">
    <name type="scientific">Thermohalobacter berrensis</name>
    <dbReference type="NCBI Taxonomy" id="99594"/>
    <lineage>
        <taxon>Bacteria</taxon>
        <taxon>Bacillati</taxon>
        <taxon>Bacillota</taxon>
        <taxon>Tissierellia</taxon>
        <taxon>Tissierellales</taxon>
        <taxon>Thermohalobacteraceae</taxon>
        <taxon>Thermohalobacter</taxon>
    </lineage>
</organism>
<accession>A0A419T204</accession>
<evidence type="ECO:0000256" key="6">
    <source>
        <dbReference type="SAM" id="Phobius"/>
    </source>
</evidence>
<feature type="transmembrane region" description="Helical" evidence="6">
    <location>
        <begin position="120"/>
        <end position="140"/>
    </location>
</feature>
<feature type="transmembrane region" description="Helical" evidence="6">
    <location>
        <begin position="7"/>
        <end position="30"/>
    </location>
</feature>
<comment type="subcellular location">
    <subcellularLocation>
        <location evidence="1">Cell membrane</location>
        <topology evidence="1">Multi-pass membrane protein</topology>
    </subcellularLocation>
</comment>
<dbReference type="PIRSF" id="PIRSF038958">
    <property type="entry name" value="PG_synth_SpoVB"/>
    <property type="match status" value="1"/>
</dbReference>
<dbReference type="GO" id="GO:0042910">
    <property type="term" value="F:xenobiotic transmembrane transporter activity"/>
    <property type="evidence" value="ECO:0007669"/>
    <property type="project" value="InterPro"/>
</dbReference>
<evidence type="ECO:0000256" key="5">
    <source>
        <dbReference type="ARBA" id="ARBA00023136"/>
    </source>
</evidence>
<comment type="caution">
    <text evidence="7">The sequence shown here is derived from an EMBL/GenBank/DDBJ whole genome shotgun (WGS) entry which is preliminary data.</text>
</comment>
<dbReference type="InterPro" id="IPR050833">
    <property type="entry name" value="Poly_Biosynth_Transport"/>
</dbReference>
<dbReference type="CDD" id="cd13124">
    <property type="entry name" value="MATE_SpoVB_like"/>
    <property type="match status" value="1"/>
</dbReference>
<keyword evidence="5 6" id="KW-0472">Membrane</keyword>
<feature type="transmembrane region" description="Helical" evidence="6">
    <location>
        <begin position="276"/>
        <end position="299"/>
    </location>
</feature>
<dbReference type="GO" id="GO:0015297">
    <property type="term" value="F:antiporter activity"/>
    <property type="evidence" value="ECO:0007669"/>
    <property type="project" value="InterPro"/>
</dbReference>
<name>A0A419T204_9FIRM</name>
<evidence type="ECO:0000256" key="1">
    <source>
        <dbReference type="ARBA" id="ARBA00004651"/>
    </source>
</evidence>
<dbReference type="InterPro" id="IPR024923">
    <property type="entry name" value="PG_synth_SpoVB"/>
</dbReference>
<dbReference type="GO" id="GO:0005886">
    <property type="term" value="C:plasma membrane"/>
    <property type="evidence" value="ECO:0007669"/>
    <property type="project" value="UniProtKB-SubCell"/>
</dbReference>
<evidence type="ECO:0000313" key="8">
    <source>
        <dbReference type="Proteomes" id="UP000284177"/>
    </source>
</evidence>
<feature type="transmembrane region" description="Helical" evidence="6">
    <location>
        <begin position="410"/>
        <end position="432"/>
    </location>
</feature>
<feature type="transmembrane region" description="Helical" evidence="6">
    <location>
        <begin position="477"/>
        <end position="498"/>
    </location>
</feature>
<keyword evidence="2" id="KW-1003">Cell membrane</keyword>
<feature type="transmembrane region" description="Helical" evidence="6">
    <location>
        <begin position="359"/>
        <end position="377"/>
    </location>
</feature>
<sequence>MLSSEFIYGSFILAIINFVVRLIGFSYKIILSKLIGPKGIGLFQMVFPILMVFVTITTAGIPIAVSKLIAKEKSLNNYYRIKKVFKISVTLTITIAIFLAGIVIIFSNFISNNIFKTNEIYNSVILLAPAIILISISSVIRGYFYGLKKVTISGIAQVIEQIARIVFVIGIIYYFYPITPSKGAFIAVCGISVGEAFGLIWLIFNYKIQRYKNTFKNAKNITSLKILYKISYIALPITISRIINVLLQFANAVLIPQRLMIAGYSHPEAVSTFGRVVGMSLPIIFLPFIVTSALVINIIPNLSEQVALKNFSKIKNNISLCIWITLLVSIPLTFLFIFFGKSIAMFFYKDRLVGKYIEILGYSTIFISTYHTLSGILHGLGKQIIATINYLIGMSFQLLATYFLVANPSFAINGFFIGFIVSTAIICILNFISLNKVVKVKINVTNSVLKPAISSILMVLAIFITSNFLSIKEINTYFSFVICMSIGSLVYVLTLFATKGISISLIKKIWK</sequence>
<dbReference type="Proteomes" id="UP000284177">
    <property type="component" value="Unassembled WGS sequence"/>
</dbReference>
<evidence type="ECO:0000256" key="4">
    <source>
        <dbReference type="ARBA" id="ARBA00022989"/>
    </source>
</evidence>